<evidence type="ECO:0000256" key="2">
    <source>
        <dbReference type="SAM" id="SignalP"/>
    </source>
</evidence>
<dbReference type="Proteomes" id="UP000297741">
    <property type="component" value="Unassembled WGS sequence"/>
</dbReference>
<accession>A0ABY2KPN3</accession>
<feature type="signal peptide" evidence="2">
    <location>
        <begin position="1"/>
        <end position="23"/>
    </location>
</feature>
<keyword evidence="2" id="KW-0732">Signal</keyword>
<evidence type="ECO:0000313" key="3">
    <source>
        <dbReference type="EMBL" id="TGD44655.1"/>
    </source>
</evidence>
<protein>
    <submittedName>
        <fullName evidence="3">Uncharacterized protein</fullName>
    </submittedName>
</protein>
<organism evidence="3 4">
    <name type="scientific">Pseudotabrizicola sediminis</name>
    <dbReference type="NCBI Taxonomy" id="2486418"/>
    <lineage>
        <taxon>Bacteria</taxon>
        <taxon>Pseudomonadati</taxon>
        <taxon>Pseudomonadota</taxon>
        <taxon>Alphaproteobacteria</taxon>
        <taxon>Rhodobacterales</taxon>
        <taxon>Paracoccaceae</taxon>
        <taxon>Pseudotabrizicola</taxon>
    </lineage>
</organism>
<feature type="chain" id="PRO_5045345633" evidence="2">
    <location>
        <begin position="24"/>
        <end position="59"/>
    </location>
</feature>
<feature type="region of interest" description="Disordered" evidence="1">
    <location>
        <begin position="39"/>
        <end position="59"/>
    </location>
</feature>
<reference evidence="3 4" key="1">
    <citation type="submission" date="2018-11" db="EMBL/GenBank/DDBJ databases">
        <title>Tabrizicola sp. isolated from sediment of alpine lake.</title>
        <authorList>
            <person name="Liu Z."/>
        </authorList>
    </citation>
    <scope>NUCLEOTIDE SEQUENCE [LARGE SCALE GENOMIC DNA]</scope>
    <source>
        <strain evidence="3 4">DRYC-M-16</strain>
    </source>
</reference>
<comment type="caution">
    <text evidence="3">The sequence shown here is derived from an EMBL/GenBank/DDBJ whole genome shotgun (WGS) entry which is preliminary data.</text>
</comment>
<proteinExistence type="predicted"/>
<sequence>MENPMRSVLLALAVSLTAAPAFAIGVVIDLPNLTWPQDDQATSSTKGCETATQTGPACK</sequence>
<evidence type="ECO:0000313" key="4">
    <source>
        <dbReference type="Proteomes" id="UP000297741"/>
    </source>
</evidence>
<name>A0ABY2KPN3_9RHOB</name>
<keyword evidence="4" id="KW-1185">Reference proteome</keyword>
<dbReference type="EMBL" id="RPEM01000002">
    <property type="protein sequence ID" value="TGD44655.1"/>
    <property type="molecule type" value="Genomic_DNA"/>
</dbReference>
<gene>
    <name evidence="3" type="ORF">EEB11_03510</name>
</gene>
<evidence type="ECO:0000256" key="1">
    <source>
        <dbReference type="SAM" id="MobiDB-lite"/>
    </source>
</evidence>